<dbReference type="Proteomes" id="UP001055940">
    <property type="component" value="Chromosome"/>
</dbReference>
<name>A0ABY5D386_9ACTN</name>
<proteinExistence type="predicted"/>
<organism evidence="1 2">
    <name type="scientific">Nocardiopsis exhalans</name>
    <dbReference type="NCBI Taxonomy" id="163604"/>
    <lineage>
        <taxon>Bacteria</taxon>
        <taxon>Bacillati</taxon>
        <taxon>Actinomycetota</taxon>
        <taxon>Actinomycetes</taxon>
        <taxon>Streptosporangiales</taxon>
        <taxon>Nocardiopsidaceae</taxon>
        <taxon>Nocardiopsis</taxon>
    </lineage>
</organism>
<gene>
    <name evidence="1" type="ORF">NE857_26750</name>
</gene>
<protein>
    <submittedName>
        <fullName evidence="1">Uncharacterized protein</fullName>
    </submittedName>
</protein>
<dbReference type="EMBL" id="CP099837">
    <property type="protein sequence ID" value="USY18842.1"/>
    <property type="molecule type" value="Genomic_DNA"/>
</dbReference>
<evidence type="ECO:0000313" key="2">
    <source>
        <dbReference type="Proteomes" id="UP001055940"/>
    </source>
</evidence>
<evidence type="ECO:0000313" key="1">
    <source>
        <dbReference type="EMBL" id="USY18842.1"/>
    </source>
</evidence>
<sequence length="194" mass="20553">MLSIGCVTILLLIVAAGVGGAYYLGWIGGNGKYDSAPSACGLVDVAAVDAAVPGLTGDMTEEPPRYSNRDGLACLVGDEWGDDRMYLTVIPYSKDEDGFERRSADEKAEIQYGNSWVPDTRAHSETGPGGVEIRVGEGQNLGYAQKIAVTQFENLVVEARVEASIDEGRSGSLSESESEELAVALLVHAVEQLP</sequence>
<dbReference type="RefSeq" id="WP_254418154.1">
    <property type="nucleotide sequence ID" value="NZ_BAAAJB010000016.1"/>
</dbReference>
<keyword evidence="2" id="KW-1185">Reference proteome</keyword>
<reference evidence="1" key="1">
    <citation type="submission" date="2022-06" db="EMBL/GenBank/DDBJ databases">
        <authorList>
            <person name="Ping M."/>
        </authorList>
    </citation>
    <scope>NUCLEOTIDE SEQUENCE</scope>
    <source>
        <strain evidence="1">JCM11759T</strain>
    </source>
</reference>
<accession>A0ABY5D386</accession>